<reference evidence="3" key="1">
    <citation type="submission" date="2014-07" db="EMBL/GenBank/DDBJ databases">
        <authorList>
            <person name="Zhang J.E."/>
            <person name="Yang H."/>
            <person name="Guo J."/>
            <person name="Deng Z."/>
            <person name="Luo H."/>
            <person name="Luo M."/>
            <person name="Zhao B."/>
        </authorList>
    </citation>
    <scope>NUCLEOTIDE SEQUENCE</scope>
    <source>
        <strain evidence="3">AM4</strain>
    </source>
</reference>
<feature type="transmembrane region" description="Helical" evidence="1">
    <location>
        <begin position="50"/>
        <end position="68"/>
    </location>
</feature>
<keyword evidence="1" id="KW-1133">Transmembrane helix</keyword>
<feature type="transmembrane region" description="Helical" evidence="1">
    <location>
        <begin position="73"/>
        <end position="94"/>
    </location>
</feature>
<dbReference type="EMBL" id="LK995508">
    <property type="protein sequence ID" value="CED91415.1"/>
    <property type="molecule type" value="Genomic_DNA"/>
</dbReference>
<name>A0A1L7RBY0_9ACTO</name>
<feature type="transmembrane region" description="Helical" evidence="1">
    <location>
        <begin position="106"/>
        <end position="123"/>
    </location>
</feature>
<evidence type="ECO:0000313" key="3">
    <source>
        <dbReference type="EMBL" id="CED91415.1"/>
    </source>
</evidence>
<evidence type="ECO:0000256" key="1">
    <source>
        <dbReference type="SAM" id="Phobius"/>
    </source>
</evidence>
<proteinExistence type="predicted"/>
<evidence type="ECO:0000259" key="2">
    <source>
        <dbReference type="Pfam" id="PF04892"/>
    </source>
</evidence>
<dbReference type="InterPro" id="IPR006976">
    <property type="entry name" value="VanZ-like"/>
</dbReference>
<accession>A0A1L7RBY0</accession>
<dbReference type="AlphaFoldDB" id="A0A1L7RBY0"/>
<keyword evidence="1" id="KW-0812">Transmembrane</keyword>
<feature type="domain" description="VanZ-like" evidence="2">
    <location>
        <begin position="46"/>
        <end position="122"/>
    </location>
</feature>
<dbReference type="RefSeq" id="WP_210580255.1">
    <property type="nucleotide sequence ID" value="NZ_LK995508.1"/>
</dbReference>
<gene>
    <name evidence="3" type="ORF">AAM4_1583</name>
</gene>
<protein>
    <submittedName>
        <fullName evidence="3">VanZ like family</fullName>
    </submittedName>
</protein>
<keyword evidence="1" id="KW-0472">Membrane</keyword>
<sequence length="137" mass="14762">MRTGYRTTRVLAAGYLLVVLFAVLWPSGGDVTAVKAGLGPWFLTPAGKDIALNLAMLAPLTFLACLGWPRVPWWTWVLAGCALSLGAELMQWALPALDRRPSLFNVVQNGVGAWLGVALAGLLSRRCRRSGTGTRRV</sequence>
<dbReference type="Pfam" id="PF04892">
    <property type="entry name" value="VanZ"/>
    <property type="match status" value="1"/>
</dbReference>
<organism evidence="3">
    <name type="scientific">Actinomyces succiniciruminis</name>
    <dbReference type="NCBI Taxonomy" id="1522002"/>
    <lineage>
        <taxon>Bacteria</taxon>
        <taxon>Bacillati</taxon>
        <taxon>Actinomycetota</taxon>
        <taxon>Actinomycetes</taxon>
        <taxon>Actinomycetales</taxon>
        <taxon>Actinomycetaceae</taxon>
        <taxon>Actinomyces</taxon>
    </lineage>
</organism>